<evidence type="ECO:0000313" key="2">
    <source>
        <dbReference type="EMBL" id="ORE13955.1"/>
    </source>
</evidence>
<dbReference type="InterPro" id="IPR011047">
    <property type="entry name" value="Quinoprotein_ADH-like_sf"/>
</dbReference>
<dbReference type="Gene3D" id="2.130.10.10">
    <property type="entry name" value="YVTN repeat-like/Quinoprotein amine dehydrogenase"/>
    <property type="match status" value="1"/>
</dbReference>
<dbReference type="OMA" id="WSERITN"/>
<feature type="domain" description="Pyrrolo-quinoline quinone repeat" evidence="1">
    <location>
        <begin position="39"/>
        <end position="167"/>
    </location>
</feature>
<dbReference type="PANTHER" id="PTHR34512:SF30">
    <property type="entry name" value="OUTER MEMBRANE PROTEIN ASSEMBLY FACTOR BAMB"/>
    <property type="match status" value="1"/>
</dbReference>
<dbReference type="EMBL" id="KV921499">
    <property type="protein sequence ID" value="ORE13955.1"/>
    <property type="molecule type" value="Genomic_DNA"/>
</dbReference>
<evidence type="ECO:0000313" key="3">
    <source>
        <dbReference type="Proteomes" id="UP000242381"/>
    </source>
</evidence>
<dbReference type="SUPFAM" id="SSF50998">
    <property type="entry name" value="Quinoprotein alcohol dehydrogenase-like"/>
    <property type="match status" value="1"/>
</dbReference>
<dbReference type="InterPro" id="IPR002372">
    <property type="entry name" value="PQQ_rpt_dom"/>
</dbReference>
<sequence length="290" mass="32255">MTFFTDKKVKGDDESDKSSIRLSESVQFQRDDILICATHGKIYAIHKRNGIRLWSSKFPTGASGGIVALFVTDYDKLIAGANGKTACLDLMSGETLWVNKMPGFGYSEVSVISTPSRFLSPREGFQSVDPPGYNKPSNLGRPIILAASKGKIMAIDSNSGEEMWRYNCPGGWYNIPVAIIEPPSLEHGRPEQLVYVGAGKWVYCLQAQTGEVVWSCKVSGAIFGLNYMTLATPWSSRLAAEAYSAFSQNPSAQARDWEREQERKKSLYRTKRAIETQQKSVVASYQNFYQ</sequence>
<dbReference type="AlphaFoldDB" id="A0A1X0RPK5"/>
<accession>A0A1X0RPK5</accession>
<dbReference type="InterPro" id="IPR015943">
    <property type="entry name" value="WD40/YVTN_repeat-like_dom_sf"/>
</dbReference>
<reference evidence="2 3" key="1">
    <citation type="journal article" date="2016" name="Proc. Natl. Acad. Sci. U.S.A.">
        <title>Lipid metabolic changes in an early divergent fungus govern the establishment of a mutualistic symbiosis with endobacteria.</title>
        <authorList>
            <person name="Lastovetsky O.A."/>
            <person name="Gaspar M.L."/>
            <person name="Mondo S.J."/>
            <person name="LaButti K.M."/>
            <person name="Sandor L."/>
            <person name="Grigoriev I.V."/>
            <person name="Henry S.A."/>
            <person name="Pawlowska T.E."/>
        </authorList>
    </citation>
    <scope>NUCLEOTIDE SEQUENCE [LARGE SCALE GENOMIC DNA]</scope>
    <source>
        <strain evidence="2 3">ATCC 11559</strain>
    </source>
</reference>
<evidence type="ECO:0000259" key="1">
    <source>
        <dbReference type="Pfam" id="PF13360"/>
    </source>
</evidence>
<dbReference type="Pfam" id="PF13360">
    <property type="entry name" value="PQQ_2"/>
    <property type="match status" value="1"/>
</dbReference>
<proteinExistence type="predicted"/>
<dbReference type="PANTHER" id="PTHR34512">
    <property type="entry name" value="CELL SURFACE PROTEIN"/>
    <property type="match status" value="1"/>
</dbReference>
<dbReference type="Proteomes" id="UP000242381">
    <property type="component" value="Unassembled WGS sequence"/>
</dbReference>
<protein>
    <recommendedName>
        <fullName evidence="1">Pyrrolo-quinoline quinone repeat domain-containing protein</fullName>
    </recommendedName>
</protein>
<dbReference type="InterPro" id="IPR018391">
    <property type="entry name" value="PQQ_b-propeller_rpt"/>
</dbReference>
<gene>
    <name evidence="2" type="ORF">BCV71DRAFT_205521</name>
</gene>
<organism evidence="2 3">
    <name type="scientific">Rhizopus microsporus</name>
    <dbReference type="NCBI Taxonomy" id="58291"/>
    <lineage>
        <taxon>Eukaryota</taxon>
        <taxon>Fungi</taxon>
        <taxon>Fungi incertae sedis</taxon>
        <taxon>Mucoromycota</taxon>
        <taxon>Mucoromycotina</taxon>
        <taxon>Mucoromycetes</taxon>
        <taxon>Mucorales</taxon>
        <taxon>Mucorineae</taxon>
        <taxon>Rhizopodaceae</taxon>
        <taxon>Rhizopus</taxon>
    </lineage>
</organism>
<dbReference type="SMART" id="SM00564">
    <property type="entry name" value="PQQ"/>
    <property type="match status" value="2"/>
</dbReference>
<name>A0A1X0RPK5_RHIZD</name>